<reference evidence="1" key="2">
    <citation type="journal article" date="2003" name="J. Bacteriol.">
        <title>Characterization of the Xanthomonas axonopodis pv. glycines Hrp pathogenicity island.</title>
        <authorList>
            <person name="Kim J.G."/>
            <person name="Park B.K."/>
            <person name="Yoo C.H."/>
            <person name="Jeon E."/>
            <person name="Oh J."/>
            <person name="Hwang I."/>
        </authorList>
    </citation>
    <scope>NUCLEOTIDE SEQUENCE</scope>
    <source>
        <strain evidence="1">8ra</strain>
    </source>
</reference>
<protein>
    <submittedName>
        <fullName evidence="1">HpaD</fullName>
    </submittedName>
</protein>
<reference evidence="1" key="1">
    <citation type="submission" date="2002-04" db="EMBL/GenBank/DDBJ databases">
        <authorList>
            <person name="Kim J.-G."/>
            <person name="Park B.K."/>
            <person name="Yoo C.-H."/>
            <person name="Hwang I."/>
        </authorList>
    </citation>
    <scope>NUCLEOTIDE SEQUENCE</scope>
    <source>
        <strain evidence="1">8ra</strain>
    </source>
</reference>
<sequence length="19" mass="2100">MARQTGLVRDLDDLTTSAH</sequence>
<proteinExistence type="predicted"/>
<dbReference type="EMBL" id="AF499777">
    <property type="protein sequence ID" value="AAP34356.1"/>
    <property type="molecule type" value="Genomic_DNA"/>
</dbReference>
<dbReference type="AlphaFoldDB" id="Q83XD7"/>
<accession>Q83XD7</accession>
<name>Q83XD7_XANCG</name>
<gene>
    <name evidence="1" type="primary">hpaD</name>
</gene>
<organism evidence="1">
    <name type="scientific">Xanthomonas campestris pv. glycines</name>
    <dbReference type="NCBI Taxonomy" id="473421"/>
    <lineage>
        <taxon>Bacteria</taxon>
        <taxon>Pseudomonadati</taxon>
        <taxon>Pseudomonadota</taxon>
        <taxon>Gammaproteobacteria</taxon>
        <taxon>Lysobacterales</taxon>
        <taxon>Lysobacteraceae</taxon>
        <taxon>Xanthomonas</taxon>
    </lineage>
</organism>
<evidence type="ECO:0000313" key="1">
    <source>
        <dbReference type="EMBL" id="AAP34356.1"/>
    </source>
</evidence>